<sequence>MNGTFSEENGKSLQHLEVRKADHYWGTMGRYVKENQLRGLVEELGQDIDSISSDDSDDVEREICPEDTSYQLAGALVKGIIESTEQSGRDRECSVDESDKGDDSKDSNNGGLEKTGTLFNNKS</sequence>
<organism evidence="2 3">
    <name type="scientific">Fusarium austroafricanum</name>
    <dbReference type="NCBI Taxonomy" id="2364996"/>
    <lineage>
        <taxon>Eukaryota</taxon>
        <taxon>Fungi</taxon>
        <taxon>Dikarya</taxon>
        <taxon>Ascomycota</taxon>
        <taxon>Pezizomycotina</taxon>
        <taxon>Sordariomycetes</taxon>
        <taxon>Hypocreomycetidae</taxon>
        <taxon>Hypocreales</taxon>
        <taxon>Nectriaceae</taxon>
        <taxon>Fusarium</taxon>
        <taxon>Fusarium concolor species complex</taxon>
    </lineage>
</organism>
<evidence type="ECO:0000313" key="3">
    <source>
        <dbReference type="Proteomes" id="UP000605986"/>
    </source>
</evidence>
<evidence type="ECO:0000256" key="1">
    <source>
        <dbReference type="SAM" id="MobiDB-lite"/>
    </source>
</evidence>
<comment type="caution">
    <text evidence="2">The sequence shown here is derived from an EMBL/GenBank/DDBJ whole genome shotgun (WGS) entry which is preliminary data.</text>
</comment>
<feature type="compositionally biased region" description="Basic and acidic residues" evidence="1">
    <location>
        <begin position="87"/>
        <end position="106"/>
    </location>
</feature>
<accession>A0A8H4NZE5</accession>
<protein>
    <submittedName>
        <fullName evidence="2">Uncharacterized protein</fullName>
    </submittedName>
</protein>
<name>A0A8H4NZE5_9HYPO</name>
<dbReference type="OrthoDB" id="3692938at2759"/>
<keyword evidence="3" id="KW-1185">Reference proteome</keyword>
<feature type="region of interest" description="Disordered" evidence="1">
    <location>
        <begin position="83"/>
        <end position="123"/>
    </location>
</feature>
<evidence type="ECO:0000313" key="2">
    <source>
        <dbReference type="EMBL" id="KAF4443147.1"/>
    </source>
</evidence>
<reference evidence="2" key="1">
    <citation type="submission" date="2020-01" db="EMBL/GenBank/DDBJ databases">
        <title>Identification and distribution of gene clusters putatively required for synthesis of sphingolipid metabolism inhibitors in phylogenetically diverse species of the filamentous fungus Fusarium.</title>
        <authorList>
            <person name="Kim H.-S."/>
            <person name="Busman M."/>
            <person name="Brown D.W."/>
            <person name="Divon H."/>
            <person name="Uhlig S."/>
            <person name="Proctor R.H."/>
        </authorList>
    </citation>
    <scope>NUCLEOTIDE SEQUENCE</scope>
    <source>
        <strain evidence="2">NRRL 53441</strain>
    </source>
</reference>
<dbReference type="EMBL" id="JAADJG010000582">
    <property type="protein sequence ID" value="KAF4443147.1"/>
    <property type="molecule type" value="Genomic_DNA"/>
</dbReference>
<gene>
    <name evidence="2" type="ORF">F53441_11546</name>
</gene>
<dbReference type="Proteomes" id="UP000605986">
    <property type="component" value="Unassembled WGS sequence"/>
</dbReference>
<dbReference type="AlphaFoldDB" id="A0A8H4NZE5"/>
<proteinExistence type="predicted"/>